<feature type="domain" description="Homeobox" evidence="8">
    <location>
        <begin position="133"/>
        <end position="193"/>
    </location>
</feature>
<dbReference type="InterPro" id="IPR042247">
    <property type="entry name" value="TLX1/2/3"/>
</dbReference>
<dbReference type="GO" id="GO:0005634">
    <property type="term" value="C:nucleus"/>
    <property type="evidence" value="ECO:0007669"/>
    <property type="project" value="UniProtKB-SubCell"/>
</dbReference>
<comment type="subcellular location">
    <subcellularLocation>
        <location evidence="1 6 7">Nucleus</location>
    </subcellularLocation>
</comment>
<dbReference type="GO" id="GO:0000978">
    <property type="term" value="F:RNA polymerase II cis-regulatory region sequence-specific DNA binding"/>
    <property type="evidence" value="ECO:0007669"/>
    <property type="project" value="TreeGrafter"/>
</dbReference>
<keyword evidence="5 6" id="KW-0539">Nucleus</keyword>
<dbReference type="GO" id="GO:0000981">
    <property type="term" value="F:DNA-binding transcription factor activity, RNA polymerase II-specific"/>
    <property type="evidence" value="ECO:0007669"/>
    <property type="project" value="InterPro"/>
</dbReference>
<protein>
    <submittedName>
        <fullName evidence="10">Homeobox domain-containing protein</fullName>
    </submittedName>
</protein>
<proteinExistence type="predicted"/>
<keyword evidence="9" id="KW-1185">Reference proteome</keyword>
<dbReference type="WBParaSite" id="SMUV_0000700001-mRNA-1">
    <property type="protein sequence ID" value="SMUV_0000700001-mRNA-1"/>
    <property type="gene ID" value="SMUV_0000700001"/>
</dbReference>
<dbReference type="PROSITE" id="PS00027">
    <property type="entry name" value="HOMEOBOX_1"/>
    <property type="match status" value="1"/>
</dbReference>
<evidence type="ECO:0000313" key="9">
    <source>
        <dbReference type="Proteomes" id="UP000046393"/>
    </source>
</evidence>
<dbReference type="SMART" id="SM00389">
    <property type="entry name" value="HOX"/>
    <property type="match status" value="1"/>
</dbReference>
<dbReference type="PROSITE" id="PS50071">
    <property type="entry name" value="HOMEOBOX_2"/>
    <property type="match status" value="1"/>
</dbReference>
<keyword evidence="4 6" id="KW-0371">Homeobox</keyword>
<dbReference type="Proteomes" id="UP000046393">
    <property type="component" value="Unplaced"/>
</dbReference>
<dbReference type="PANTHER" id="PTHR45921">
    <property type="entry name" value="IP01054P"/>
    <property type="match status" value="1"/>
</dbReference>
<feature type="DNA-binding region" description="Homeobox" evidence="6">
    <location>
        <begin position="135"/>
        <end position="194"/>
    </location>
</feature>
<evidence type="ECO:0000256" key="6">
    <source>
        <dbReference type="PROSITE-ProRule" id="PRU00108"/>
    </source>
</evidence>
<dbReference type="AlphaFoldDB" id="A0A0N5AQM9"/>
<evidence type="ECO:0000256" key="3">
    <source>
        <dbReference type="ARBA" id="ARBA00023125"/>
    </source>
</evidence>
<evidence type="ECO:0000256" key="5">
    <source>
        <dbReference type="ARBA" id="ARBA00023242"/>
    </source>
</evidence>
<accession>A0A0N5AQM9</accession>
<keyword evidence="3 6" id="KW-0238">DNA-binding</keyword>
<dbReference type="Pfam" id="PF00046">
    <property type="entry name" value="Homeodomain"/>
    <property type="match status" value="1"/>
</dbReference>
<dbReference type="CDD" id="cd00086">
    <property type="entry name" value="homeodomain"/>
    <property type="match status" value="1"/>
</dbReference>
<evidence type="ECO:0000256" key="4">
    <source>
        <dbReference type="ARBA" id="ARBA00023155"/>
    </source>
</evidence>
<name>A0A0N5AQM9_9BILA</name>
<evidence type="ECO:0000256" key="1">
    <source>
        <dbReference type="ARBA" id="ARBA00004123"/>
    </source>
</evidence>
<dbReference type="PANTHER" id="PTHR45921:SF6">
    <property type="entry name" value="C15"/>
    <property type="match status" value="1"/>
</dbReference>
<reference evidence="10" key="1">
    <citation type="submission" date="2017-02" db="UniProtKB">
        <authorList>
            <consortium name="WormBaseParasite"/>
        </authorList>
    </citation>
    <scope>IDENTIFICATION</scope>
</reference>
<evidence type="ECO:0000256" key="7">
    <source>
        <dbReference type="RuleBase" id="RU000682"/>
    </source>
</evidence>
<dbReference type="GO" id="GO:0048513">
    <property type="term" value="P:animal organ development"/>
    <property type="evidence" value="ECO:0007669"/>
    <property type="project" value="TreeGrafter"/>
</dbReference>
<evidence type="ECO:0000256" key="2">
    <source>
        <dbReference type="ARBA" id="ARBA00022473"/>
    </source>
</evidence>
<sequence>MNPTTSHISAETLNFNIERILRESTHNYSSTTTNDEKLRQHRQLELELKSMLEHQLRLSTTTPIDALNISAAYFPLMAKNLQRLTSLSSSNNNNNNNNLDLYEQLKNIVKTNSAKFKEIPRRIGHPYQSRAPPKHKKLRTTFSKQQIALLEARFDEQKYLASEERSVLAAELQMSDSQIKTWFQNRRTKWRRQEAEEKECAEKANVRLLYSQCLYLNPNYNTNDIAHR</sequence>
<keyword evidence="2" id="KW-0217">Developmental protein</keyword>
<dbReference type="STRING" id="451379.A0A0N5AQM9"/>
<evidence type="ECO:0000259" key="8">
    <source>
        <dbReference type="PROSITE" id="PS50071"/>
    </source>
</evidence>
<dbReference type="SUPFAM" id="SSF46689">
    <property type="entry name" value="Homeodomain-like"/>
    <property type="match status" value="1"/>
</dbReference>
<evidence type="ECO:0000313" key="10">
    <source>
        <dbReference type="WBParaSite" id="SMUV_0000700001-mRNA-1"/>
    </source>
</evidence>
<organism evidence="9 10">
    <name type="scientific">Syphacia muris</name>
    <dbReference type="NCBI Taxonomy" id="451379"/>
    <lineage>
        <taxon>Eukaryota</taxon>
        <taxon>Metazoa</taxon>
        <taxon>Ecdysozoa</taxon>
        <taxon>Nematoda</taxon>
        <taxon>Chromadorea</taxon>
        <taxon>Rhabditida</taxon>
        <taxon>Spirurina</taxon>
        <taxon>Oxyuridomorpha</taxon>
        <taxon>Oxyuroidea</taxon>
        <taxon>Oxyuridae</taxon>
        <taxon>Syphacia</taxon>
    </lineage>
</organism>
<dbReference type="Gene3D" id="1.10.10.60">
    <property type="entry name" value="Homeodomain-like"/>
    <property type="match status" value="1"/>
</dbReference>
<dbReference type="InterPro" id="IPR001356">
    <property type="entry name" value="HD"/>
</dbReference>
<dbReference type="InterPro" id="IPR009057">
    <property type="entry name" value="Homeodomain-like_sf"/>
</dbReference>
<dbReference type="FunFam" id="1.10.10.60:FF:000040">
    <property type="entry name" value="T-cell leukemia homeobox protein 3"/>
    <property type="match status" value="1"/>
</dbReference>
<dbReference type="InterPro" id="IPR017970">
    <property type="entry name" value="Homeobox_CS"/>
</dbReference>